<dbReference type="RefSeq" id="WP_141970190.1">
    <property type="nucleotide sequence ID" value="NZ_VFPO01000001.1"/>
</dbReference>
<feature type="transmembrane region" description="Helical" evidence="1">
    <location>
        <begin position="81"/>
        <end position="103"/>
    </location>
</feature>
<evidence type="ECO:0000313" key="3">
    <source>
        <dbReference type="Proteomes" id="UP000316706"/>
    </source>
</evidence>
<evidence type="ECO:0000256" key="1">
    <source>
        <dbReference type="SAM" id="Phobius"/>
    </source>
</evidence>
<name>A0A543IGS6_9ACTN</name>
<feature type="transmembrane region" description="Helical" evidence="1">
    <location>
        <begin position="6"/>
        <end position="24"/>
    </location>
</feature>
<comment type="caution">
    <text evidence="2">The sequence shown here is derived from an EMBL/GenBank/DDBJ whole genome shotgun (WGS) entry which is preliminary data.</text>
</comment>
<feature type="transmembrane region" description="Helical" evidence="1">
    <location>
        <begin position="54"/>
        <end position="75"/>
    </location>
</feature>
<dbReference type="Proteomes" id="UP000316706">
    <property type="component" value="Unassembled WGS sequence"/>
</dbReference>
<keyword evidence="1" id="KW-0472">Membrane</keyword>
<evidence type="ECO:0008006" key="4">
    <source>
        <dbReference type="Google" id="ProtNLM"/>
    </source>
</evidence>
<keyword evidence="1" id="KW-0812">Transmembrane</keyword>
<evidence type="ECO:0000313" key="2">
    <source>
        <dbReference type="EMBL" id="TQM69782.1"/>
    </source>
</evidence>
<keyword evidence="3" id="KW-1185">Reference proteome</keyword>
<keyword evidence="1" id="KW-1133">Transmembrane helix</keyword>
<accession>A0A543IGS6</accession>
<organism evidence="2 3">
    <name type="scientific">Actinomadura hallensis</name>
    <dbReference type="NCBI Taxonomy" id="337895"/>
    <lineage>
        <taxon>Bacteria</taxon>
        <taxon>Bacillati</taxon>
        <taxon>Actinomycetota</taxon>
        <taxon>Actinomycetes</taxon>
        <taxon>Streptosporangiales</taxon>
        <taxon>Thermomonosporaceae</taxon>
        <taxon>Actinomadura</taxon>
    </lineage>
</organism>
<reference evidence="2 3" key="1">
    <citation type="submission" date="2019-06" db="EMBL/GenBank/DDBJ databases">
        <title>Sequencing the genomes of 1000 actinobacteria strains.</title>
        <authorList>
            <person name="Klenk H.-P."/>
        </authorList>
    </citation>
    <scope>NUCLEOTIDE SEQUENCE [LARGE SCALE GENOMIC DNA]</scope>
    <source>
        <strain evidence="2 3">DSM 45043</strain>
    </source>
</reference>
<protein>
    <recommendedName>
        <fullName evidence="4">DUF1440 domain-containing protein</fullName>
    </recommendedName>
</protein>
<dbReference type="OrthoDB" id="161967at2"/>
<gene>
    <name evidence="2" type="ORF">FHX41_3493</name>
</gene>
<dbReference type="AlphaFoldDB" id="A0A543IGS6"/>
<dbReference type="EMBL" id="VFPO01000001">
    <property type="protein sequence ID" value="TQM69782.1"/>
    <property type="molecule type" value="Genomic_DNA"/>
</dbReference>
<sequence>MNPWGTAAGAFVGTLILTTILRAASELKLTRMDLPFLLGTALTANRARAKAIGYLMHFVNGQVFAFAYYAVFLAIGHAGWWLGALFGLLHGLFSGTALVNILLPLIHPRMGSPLTSAPRVALLEPPGFLMLNYGPTTPLITVLAHLAFGTTVGAFTTLNPHP</sequence>
<proteinExistence type="predicted"/>